<evidence type="ECO:0000256" key="15">
    <source>
        <dbReference type="ARBA" id="ARBA00023273"/>
    </source>
</evidence>
<organism evidence="43 44">
    <name type="scientific">Pygocentrus nattereri</name>
    <name type="common">Red-bellied piranha</name>
    <dbReference type="NCBI Taxonomy" id="42514"/>
    <lineage>
        <taxon>Eukaryota</taxon>
        <taxon>Metazoa</taxon>
        <taxon>Chordata</taxon>
        <taxon>Craniata</taxon>
        <taxon>Vertebrata</taxon>
        <taxon>Euteleostomi</taxon>
        <taxon>Actinopterygii</taxon>
        <taxon>Neopterygii</taxon>
        <taxon>Teleostei</taxon>
        <taxon>Ostariophysi</taxon>
        <taxon>Characiformes</taxon>
        <taxon>Characoidei</taxon>
        <taxon>Pygocentrus</taxon>
    </lineage>
</organism>
<evidence type="ECO:0000256" key="20">
    <source>
        <dbReference type="ARBA" id="ARBA00036503"/>
    </source>
</evidence>
<reference evidence="43" key="2">
    <citation type="submission" date="2025-08" db="UniProtKB">
        <authorList>
            <consortium name="Ensembl"/>
        </authorList>
    </citation>
    <scope>IDENTIFICATION</scope>
</reference>
<comment type="catalytic activity">
    <reaction evidence="20">
        <text>a 1,2-diacyl-3-O-(beta-D-galactosyl)-sn-glycerol + 2 H2O = 3-beta-D-galactosyl-sn-glycerol + 2 a fatty acid + 2 H(+)</text>
        <dbReference type="Rhea" id="RHEA:13189"/>
        <dbReference type="ChEBI" id="CHEBI:15377"/>
        <dbReference type="ChEBI" id="CHEBI:15378"/>
        <dbReference type="ChEBI" id="CHEBI:15754"/>
        <dbReference type="ChEBI" id="CHEBI:17615"/>
        <dbReference type="ChEBI" id="CHEBI:28868"/>
        <dbReference type="EC" id="3.1.1.26"/>
    </reaction>
    <physiologicalReaction direction="left-to-right" evidence="20">
        <dbReference type="Rhea" id="RHEA:13190"/>
    </physiologicalReaction>
</comment>
<keyword evidence="15" id="KW-0966">Cell projection</keyword>
<dbReference type="SUPFAM" id="SSF53474">
    <property type="entry name" value="alpha/beta-Hydrolases"/>
    <property type="match status" value="1"/>
</dbReference>
<feature type="chain" id="PRO_5017106311" description="Triacylglycerol lipase" evidence="41">
    <location>
        <begin position="21"/>
        <end position="467"/>
    </location>
</feature>
<evidence type="ECO:0000256" key="17">
    <source>
        <dbReference type="ARBA" id="ARBA00023369"/>
    </source>
</evidence>
<comment type="catalytic activity">
    <reaction evidence="34">
        <text>a 1,2-diacyl-sn-glycero-3-phosphocholine + H2O = a monoacyl-sn-glycero-3-phosphocholine + a fatty acid + H(+)</text>
        <dbReference type="Rhea" id="RHEA:44664"/>
        <dbReference type="ChEBI" id="CHEBI:15377"/>
        <dbReference type="ChEBI" id="CHEBI:15378"/>
        <dbReference type="ChEBI" id="CHEBI:28868"/>
        <dbReference type="ChEBI" id="CHEBI:57643"/>
        <dbReference type="ChEBI" id="CHEBI:84465"/>
    </reaction>
    <physiologicalReaction direction="left-to-right" evidence="34">
        <dbReference type="Rhea" id="RHEA:44665"/>
    </physiologicalReaction>
</comment>
<keyword evidence="13 41" id="KW-1015">Disulfide bond</keyword>
<dbReference type="CDD" id="cd00707">
    <property type="entry name" value="Pancreat_lipase_like"/>
    <property type="match status" value="1"/>
</dbReference>
<dbReference type="SMART" id="SM00308">
    <property type="entry name" value="LH2"/>
    <property type="match status" value="1"/>
</dbReference>
<evidence type="ECO:0000256" key="22">
    <source>
        <dbReference type="ARBA" id="ARBA00047270"/>
    </source>
</evidence>
<dbReference type="GO" id="GO:0005615">
    <property type="term" value="C:extracellular space"/>
    <property type="evidence" value="ECO:0007669"/>
    <property type="project" value="TreeGrafter"/>
</dbReference>
<dbReference type="STRING" id="42514.ENSPNAP00000037841"/>
<dbReference type="PRINTS" id="PR00823">
    <property type="entry name" value="PANCLIPASE"/>
</dbReference>
<reference evidence="43" key="3">
    <citation type="submission" date="2025-09" db="UniProtKB">
        <authorList>
            <consortium name="Ensembl"/>
        </authorList>
    </citation>
    <scope>IDENTIFICATION</scope>
</reference>
<feature type="active site" description="Charge relay system" evidence="38">
    <location>
        <position position="283"/>
    </location>
</feature>
<keyword evidence="41" id="KW-0732">Signal</keyword>
<comment type="catalytic activity">
    <reaction evidence="24">
        <text>1-(9Z-octadecenoyl)-glycerol + H2O = glycerol + (9Z)-octadecenoate + H(+)</text>
        <dbReference type="Rhea" id="RHEA:38487"/>
        <dbReference type="ChEBI" id="CHEBI:15377"/>
        <dbReference type="ChEBI" id="CHEBI:15378"/>
        <dbReference type="ChEBI" id="CHEBI:17754"/>
        <dbReference type="ChEBI" id="CHEBI:30823"/>
        <dbReference type="ChEBI" id="CHEBI:75342"/>
    </reaction>
    <physiologicalReaction direction="left-to-right" evidence="24">
        <dbReference type="Rhea" id="RHEA:38488"/>
    </physiologicalReaction>
</comment>
<dbReference type="PANTHER" id="PTHR11610:SF165">
    <property type="entry name" value="PANCREATIC LIPASE-RELATED PROTEIN 2"/>
    <property type="match status" value="1"/>
</dbReference>
<evidence type="ECO:0000256" key="25">
    <source>
        <dbReference type="ARBA" id="ARBA00047618"/>
    </source>
</evidence>
<evidence type="ECO:0000256" key="13">
    <source>
        <dbReference type="ARBA" id="ARBA00023157"/>
    </source>
</evidence>
<dbReference type="GO" id="GO:0016042">
    <property type="term" value="P:lipid catabolic process"/>
    <property type="evidence" value="ECO:0007669"/>
    <property type="project" value="UniProtKB-KW"/>
</dbReference>
<comment type="catalytic activity">
    <reaction evidence="36">
        <text>long chain 1,2-diacyl-3-O-[alpha-D-galactosyl-(1-&gt;6)-beta-D-galactosyl]-sn-glycerol + H2O = long chain acyl-3-O-[alpha-D-galactosyl-(1-&gt;6)-beta-D-galactosyl]-sn-glycerol + a fatty acid + H(+)</text>
        <dbReference type="Rhea" id="RHEA:48708"/>
        <dbReference type="ChEBI" id="CHEBI:15377"/>
        <dbReference type="ChEBI" id="CHEBI:15378"/>
        <dbReference type="ChEBI" id="CHEBI:28868"/>
        <dbReference type="ChEBI" id="CHEBI:90463"/>
        <dbReference type="ChEBI" id="CHEBI:90774"/>
    </reaction>
    <physiologicalReaction direction="left-to-right" evidence="36">
        <dbReference type="Rhea" id="RHEA:48709"/>
    </physiologicalReaction>
</comment>
<feature type="domain" description="PLAT" evidence="42">
    <location>
        <begin position="355"/>
        <end position="467"/>
    </location>
</feature>
<evidence type="ECO:0000256" key="37">
    <source>
        <dbReference type="ARBA" id="ARBA00049420"/>
    </source>
</evidence>
<evidence type="ECO:0000256" key="29">
    <source>
        <dbReference type="ARBA" id="ARBA00048268"/>
    </source>
</evidence>
<feature type="active site" description="Nucleophile" evidence="38">
    <location>
        <position position="173"/>
    </location>
</feature>
<dbReference type="InterPro" id="IPR013818">
    <property type="entry name" value="Lipase"/>
</dbReference>
<dbReference type="PRINTS" id="PR00821">
    <property type="entry name" value="TAGLIPASE"/>
</dbReference>
<keyword evidence="12" id="KW-0472">Membrane</keyword>
<evidence type="ECO:0000256" key="24">
    <source>
        <dbReference type="ARBA" id="ARBA00047438"/>
    </source>
</evidence>
<evidence type="ECO:0000256" key="7">
    <source>
        <dbReference type="ARBA" id="ARBA00022723"/>
    </source>
</evidence>
<feature type="binding site" evidence="39">
    <location>
        <position position="210"/>
    </location>
    <ligand>
        <name>Ca(2+)</name>
        <dbReference type="ChEBI" id="CHEBI:29108"/>
    </ligand>
</feature>
<evidence type="ECO:0000256" key="36">
    <source>
        <dbReference type="ARBA" id="ARBA00049352"/>
    </source>
</evidence>
<dbReference type="Gene3D" id="3.40.50.1820">
    <property type="entry name" value="alpha/beta hydrolase"/>
    <property type="match status" value="1"/>
</dbReference>
<keyword evidence="16" id="KW-0968">Cytoplasmic vesicle</keyword>
<dbReference type="GO" id="GO:0042589">
    <property type="term" value="C:zymogen granule membrane"/>
    <property type="evidence" value="ECO:0007669"/>
    <property type="project" value="UniProtKB-SubCell"/>
</dbReference>
<keyword evidence="9 39" id="KW-0106">Calcium</keyword>
<evidence type="ECO:0000256" key="40">
    <source>
        <dbReference type="RuleBase" id="RU004262"/>
    </source>
</evidence>
<evidence type="ECO:0000256" key="8">
    <source>
        <dbReference type="ARBA" id="ARBA00022801"/>
    </source>
</evidence>
<dbReference type="AlphaFoldDB" id="A0A3B4ERR1"/>
<dbReference type="InterPro" id="IPR002331">
    <property type="entry name" value="Lipase_panc"/>
</dbReference>
<comment type="catalytic activity">
    <reaction evidence="37">
        <text>1,2-didodecanoyl-3-beta-D-galactosyl-sn-glycerol + H2O = dodecanoyl-3-beta-D-galactosyl-sn-glycerol + dodecanoate + H(+)</text>
        <dbReference type="Rhea" id="RHEA:48540"/>
        <dbReference type="ChEBI" id="CHEBI:15377"/>
        <dbReference type="ChEBI" id="CHEBI:15378"/>
        <dbReference type="ChEBI" id="CHEBI:18262"/>
        <dbReference type="ChEBI" id="CHEBI:90340"/>
        <dbReference type="ChEBI" id="CHEBI:90515"/>
    </reaction>
    <physiologicalReaction direction="left-to-right" evidence="37">
        <dbReference type="Rhea" id="RHEA:48541"/>
    </physiologicalReaction>
</comment>
<comment type="catalytic activity">
    <reaction evidence="21">
        <text>1-beta-D-galactosyl-2,3-didodecanoyl-sn-glycerol + H2O = 1-beta-D-galactosyl-dodecanoyl-sn-glycerol + dodecanoate + H(+)</text>
        <dbReference type="Rhea" id="RHEA:48536"/>
        <dbReference type="ChEBI" id="CHEBI:15377"/>
        <dbReference type="ChEBI" id="CHEBI:15378"/>
        <dbReference type="ChEBI" id="CHEBI:18262"/>
        <dbReference type="ChEBI" id="CHEBI:90342"/>
        <dbReference type="ChEBI" id="CHEBI:90514"/>
    </reaction>
    <physiologicalReaction direction="left-to-right" evidence="21">
        <dbReference type="Rhea" id="RHEA:48537"/>
    </physiologicalReaction>
</comment>
<feature type="active site" description="Charge relay system" evidence="38">
    <location>
        <position position="196"/>
    </location>
</feature>
<keyword evidence="44" id="KW-1185">Reference proteome</keyword>
<feature type="binding site" evidence="39">
    <location>
        <position position="215"/>
    </location>
    <ligand>
        <name>Ca(2+)</name>
        <dbReference type="ChEBI" id="CHEBI:29108"/>
    </ligand>
</feature>
<comment type="catalytic activity">
    <reaction evidence="33">
        <text>1,2-dioctanoyl-3-O-[alpha-D-galactosyl-(1-&gt;6)-beta-D-galactosyl]-sn-glycerol + H2O = octanoyl-3-O-[alpha-D-galactosyl-(1-&gt;6)-beta-D-galactosyl]-sn-glycerol + octanoate + H(+)</text>
        <dbReference type="Rhea" id="RHEA:48692"/>
        <dbReference type="ChEBI" id="CHEBI:15377"/>
        <dbReference type="ChEBI" id="CHEBI:15378"/>
        <dbReference type="ChEBI" id="CHEBI:25646"/>
        <dbReference type="ChEBI" id="CHEBI:90457"/>
        <dbReference type="ChEBI" id="CHEBI:90768"/>
    </reaction>
    <physiologicalReaction direction="left-to-right" evidence="33">
        <dbReference type="Rhea" id="RHEA:48693"/>
    </physiologicalReaction>
</comment>
<keyword evidence="8" id="KW-0378">Hydrolase</keyword>
<dbReference type="FunFam" id="3.40.50.1820:FF:000033">
    <property type="entry name" value="Pancreatic triacylglycerol lipase"/>
    <property type="match status" value="1"/>
</dbReference>
<evidence type="ECO:0000256" key="34">
    <source>
        <dbReference type="ARBA" id="ARBA00049154"/>
    </source>
</evidence>
<comment type="catalytic activity">
    <reaction evidence="32">
        <text>long chain 1,2-diacyl-3-O-beta-D-galactosyl-sn-glycerol + H2O = long chain acyl-3-O-beta-D-galactosyl-sn-glycerol + a fatty acid + H(+)</text>
        <dbReference type="Rhea" id="RHEA:48700"/>
        <dbReference type="ChEBI" id="CHEBI:15377"/>
        <dbReference type="ChEBI" id="CHEBI:15378"/>
        <dbReference type="ChEBI" id="CHEBI:28868"/>
        <dbReference type="ChEBI" id="CHEBI:90477"/>
        <dbReference type="ChEBI" id="CHEBI:90770"/>
    </reaction>
    <physiologicalReaction direction="left-to-right" evidence="32">
        <dbReference type="Rhea" id="RHEA:48701"/>
    </physiologicalReaction>
</comment>
<comment type="catalytic activity">
    <reaction evidence="35">
        <text>1,2,3-trioctanoylglycerol + H2O = dioctanoylglycerol + octanoate + H(+)</text>
        <dbReference type="Rhea" id="RHEA:47864"/>
        <dbReference type="ChEBI" id="CHEBI:15377"/>
        <dbReference type="ChEBI" id="CHEBI:15378"/>
        <dbReference type="ChEBI" id="CHEBI:25646"/>
        <dbReference type="ChEBI" id="CHEBI:76978"/>
        <dbReference type="ChEBI" id="CHEBI:88066"/>
    </reaction>
    <physiologicalReaction direction="left-to-right" evidence="35">
        <dbReference type="Rhea" id="RHEA:47865"/>
    </physiologicalReaction>
</comment>
<evidence type="ECO:0000256" key="33">
    <source>
        <dbReference type="ARBA" id="ARBA00049076"/>
    </source>
</evidence>
<feature type="signal peptide" evidence="41">
    <location>
        <begin position="1"/>
        <end position="20"/>
    </location>
</feature>
<evidence type="ECO:0000256" key="4">
    <source>
        <dbReference type="ARBA" id="ARBA00005189"/>
    </source>
</evidence>
<evidence type="ECO:0000256" key="38">
    <source>
        <dbReference type="PIRSR" id="PIRSR000865-1"/>
    </source>
</evidence>
<evidence type="ECO:0000256" key="18">
    <source>
        <dbReference type="ARBA" id="ARBA00023590"/>
    </source>
</evidence>
<comment type="catalytic activity">
    <reaction evidence="25">
        <text>1,2-didecanoylglycerol + H2O = decanoylglycerol + decanoate + H(+)</text>
        <dbReference type="Rhea" id="RHEA:48596"/>
        <dbReference type="ChEBI" id="CHEBI:11152"/>
        <dbReference type="ChEBI" id="CHEBI:15377"/>
        <dbReference type="ChEBI" id="CHEBI:15378"/>
        <dbReference type="ChEBI" id="CHEBI:27689"/>
        <dbReference type="ChEBI" id="CHEBI:90605"/>
    </reaction>
    <physiologicalReaction direction="left-to-right" evidence="25">
        <dbReference type="Rhea" id="RHEA:48597"/>
    </physiologicalReaction>
</comment>
<gene>
    <name evidence="43" type="primary">PNLIPRP2</name>
</gene>
<sequence length="467" mass="51800">QMYLFWIGGLVSCLVGAAYGGEVCYGDLGCFSDDYPWSGSLERPIARLPWSPDAIKTGFLLLTRDNPNNYQVITANVGSIAGSNYKSYRKTRFIIHGYIDKGDENWLLDMCQEMLTVEDINCICVDWKSGSRTLYTQAANNIRVVGAQVAQMIGVFRDSFQQSPDNVHVIGHSLGAHSAAEAGQRIPGLGRITGLDPAEPYFQGCPIVVRLDPTDAKFVDAIHTDGLPVIPYLGFGMSEAVGHVDFFPNGGEQMPGCDKNIISQIVDLDGIWEGTRDFVACNHLRSYKYYSQSIVTPAGFLGYPASNYKQFKSGEGFPCADGACVTMGHYADSFNVSSGAKFYLNTADSRPFARYRYKVSVTIDGSRSNAGYFKVALYSDTENTRQYQIHSGMLTPRKTYELYIDVEKDVGDLSYAKFLWNNKIINPLLPTFGATQITVQRGRDRRVFNFCGKDRVRENVLQTLTAC</sequence>
<evidence type="ECO:0000256" key="30">
    <source>
        <dbReference type="ARBA" id="ARBA00048377"/>
    </source>
</evidence>
<evidence type="ECO:0000256" key="6">
    <source>
        <dbReference type="ARBA" id="ARBA00022525"/>
    </source>
</evidence>
<evidence type="ECO:0000256" key="21">
    <source>
        <dbReference type="ARBA" id="ARBA00036575"/>
    </source>
</evidence>
<dbReference type="EC" id="3.1.1.3" evidence="41"/>
<dbReference type="PIRSF" id="PIRSF000865">
    <property type="entry name" value="Lipoprotein_lipase_LIPH"/>
    <property type="match status" value="1"/>
</dbReference>
<accession>A0A3B4ERR1</accession>
<evidence type="ECO:0000256" key="28">
    <source>
        <dbReference type="ARBA" id="ARBA00048139"/>
    </source>
</evidence>
<evidence type="ECO:0000256" key="35">
    <source>
        <dbReference type="ARBA" id="ARBA00049290"/>
    </source>
</evidence>
<evidence type="ECO:0000256" key="12">
    <source>
        <dbReference type="ARBA" id="ARBA00023136"/>
    </source>
</evidence>
<dbReference type="FunFam" id="2.60.60.20:FF:000003">
    <property type="entry name" value="Triacylglycerol lipase"/>
    <property type="match status" value="1"/>
</dbReference>
<dbReference type="InterPro" id="IPR001024">
    <property type="entry name" value="PLAT/LH2_dom"/>
</dbReference>
<comment type="pathway">
    <text evidence="3">Glycerolipid metabolism; triacylglycerol degradation.</text>
</comment>
<comment type="catalytic activity">
    <reaction evidence="28">
        <text>a 1,2-diacyl-3-O-[alpha-D-galactosyl-(1-&gt;6)-beta-D-galactosyl]-sn-glycerol + H2O = acyl-3-O-[alpha-D-galactosyl-(1-&gt;6)-beta-D-galactosyl]-sn-glycerol + a fatty acid + H(+)</text>
        <dbReference type="Rhea" id="RHEA:48372"/>
        <dbReference type="ChEBI" id="CHEBI:15377"/>
        <dbReference type="ChEBI" id="CHEBI:15378"/>
        <dbReference type="ChEBI" id="CHEBI:28396"/>
        <dbReference type="ChEBI" id="CHEBI:28868"/>
        <dbReference type="ChEBI" id="CHEBI:90310"/>
    </reaction>
    <physiologicalReaction direction="left-to-right" evidence="28">
        <dbReference type="Rhea" id="RHEA:48373"/>
    </physiologicalReaction>
</comment>
<dbReference type="PANTHER" id="PTHR11610">
    <property type="entry name" value="LIPASE"/>
    <property type="match status" value="1"/>
</dbReference>
<evidence type="ECO:0000256" key="16">
    <source>
        <dbReference type="ARBA" id="ARBA00023329"/>
    </source>
</evidence>
<evidence type="ECO:0000256" key="32">
    <source>
        <dbReference type="ARBA" id="ARBA00048546"/>
    </source>
</evidence>
<evidence type="ECO:0000259" key="42">
    <source>
        <dbReference type="SMART" id="SM00308"/>
    </source>
</evidence>
<protein>
    <recommendedName>
        <fullName evidence="41">Triacylglycerol lipase</fullName>
        <ecNumber evidence="41">3.1.1.3</ecNumber>
    </recommendedName>
    <alternativeName>
        <fullName evidence="41">Pancreatic lipase</fullName>
    </alternativeName>
</protein>
<evidence type="ECO:0000256" key="9">
    <source>
        <dbReference type="ARBA" id="ARBA00022837"/>
    </source>
</evidence>
<dbReference type="GO" id="GO:0004465">
    <property type="term" value="F:lipoprotein lipase activity"/>
    <property type="evidence" value="ECO:0007669"/>
    <property type="project" value="TreeGrafter"/>
</dbReference>
<comment type="similarity">
    <text evidence="5 40">Belongs to the AB hydrolase superfamily. Lipase family.</text>
</comment>
<comment type="catalytic activity">
    <reaction evidence="29">
        <text>1,2-dioctanoyl-3-O-beta-D-galactosyl-sn-glycerol + H2O = octanoyl-3-(beta-D-galactosyl)-sn-glycerol + octanoate + H(+)</text>
        <dbReference type="Rhea" id="RHEA:48696"/>
        <dbReference type="ChEBI" id="CHEBI:15377"/>
        <dbReference type="ChEBI" id="CHEBI:15378"/>
        <dbReference type="ChEBI" id="CHEBI:25646"/>
        <dbReference type="ChEBI" id="CHEBI:90453"/>
        <dbReference type="ChEBI" id="CHEBI:90769"/>
    </reaction>
    <physiologicalReaction direction="left-to-right" evidence="29">
        <dbReference type="Rhea" id="RHEA:48697"/>
    </physiologicalReaction>
</comment>
<comment type="catalytic activity">
    <reaction evidence="23">
        <text>1,2-didodecanoyl-3-O-[alpha-D-galactosyl-(1-&gt;6)-beta-D-galactosyl]-sn-glycerol + H2O = dodecanoyl-3-O-[alpha-D-galactosyl-(1-&gt;6)-beta-D-galactosyl]-sn-glycerol + dodecanoate + H(+)</text>
        <dbReference type="Rhea" id="RHEA:48516"/>
        <dbReference type="ChEBI" id="CHEBI:15377"/>
        <dbReference type="ChEBI" id="CHEBI:15378"/>
        <dbReference type="ChEBI" id="CHEBI:18262"/>
        <dbReference type="ChEBI" id="CHEBI:90337"/>
        <dbReference type="ChEBI" id="CHEBI:90359"/>
    </reaction>
    <physiologicalReaction direction="left-to-right" evidence="23">
        <dbReference type="Rhea" id="RHEA:48517"/>
    </physiologicalReaction>
</comment>
<dbReference type="InterPro" id="IPR016272">
    <property type="entry name" value="Lipase_LIPH"/>
</dbReference>
<dbReference type="InterPro" id="IPR000734">
    <property type="entry name" value="TAG_lipase"/>
</dbReference>
<dbReference type="Proteomes" id="UP001501920">
    <property type="component" value="Chromosome 5"/>
</dbReference>
<comment type="pathway">
    <text evidence="4">Lipid metabolism.</text>
</comment>
<dbReference type="InterPro" id="IPR033906">
    <property type="entry name" value="Lipase_N"/>
</dbReference>
<dbReference type="Ensembl" id="ENSPNAT00000034715.2">
    <property type="protein sequence ID" value="ENSPNAP00000037841.1"/>
    <property type="gene ID" value="ENSPNAG00000029920.2"/>
</dbReference>
<evidence type="ECO:0000256" key="11">
    <source>
        <dbReference type="ARBA" id="ARBA00023098"/>
    </source>
</evidence>
<comment type="catalytic activity">
    <reaction evidence="26">
        <text>di-(9Z)-octadecenoylglycerol + H2O = (9Z-octadecenoyl)-glycerol + (9Z)-octadecenoate + H(+)</text>
        <dbReference type="Rhea" id="RHEA:47868"/>
        <dbReference type="ChEBI" id="CHEBI:15377"/>
        <dbReference type="ChEBI" id="CHEBI:15378"/>
        <dbReference type="ChEBI" id="CHEBI:30823"/>
        <dbReference type="ChEBI" id="CHEBI:75937"/>
        <dbReference type="ChEBI" id="CHEBI:75945"/>
    </reaction>
    <physiologicalReaction direction="left-to-right" evidence="26">
        <dbReference type="Rhea" id="RHEA:47869"/>
    </physiologicalReaction>
</comment>
<evidence type="ECO:0000256" key="27">
    <source>
        <dbReference type="ARBA" id="ARBA00047744"/>
    </source>
</evidence>
<proteinExistence type="inferred from homology"/>
<keyword evidence="11 41" id="KW-0443">Lipid metabolism</keyword>
<comment type="catalytic activity">
    <reaction evidence="17">
        <text>a triacylglycerol + H2O = a diacylglycerol + a fatty acid + H(+)</text>
        <dbReference type="Rhea" id="RHEA:12044"/>
        <dbReference type="ChEBI" id="CHEBI:15377"/>
        <dbReference type="ChEBI" id="CHEBI:15378"/>
        <dbReference type="ChEBI" id="CHEBI:17855"/>
        <dbReference type="ChEBI" id="CHEBI:18035"/>
        <dbReference type="ChEBI" id="CHEBI:28868"/>
        <dbReference type="EC" id="3.1.1.3"/>
    </reaction>
    <physiologicalReaction direction="left-to-right" evidence="17">
        <dbReference type="Rhea" id="RHEA:12045"/>
    </physiologicalReaction>
</comment>
<comment type="catalytic activity">
    <reaction evidence="27">
        <text>1,2,3-tripropanoylglycerol + H2O = dipropanoylglycerol + propanoate + H(+)</text>
        <dbReference type="Rhea" id="RHEA:48024"/>
        <dbReference type="ChEBI" id="CHEBI:15377"/>
        <dbReference type="ChEBI" id="CHEBI:15378"/>
        <dbReference type="ChEBI" id="CHEBI:17272"/>
        <dbReference type="ChEBI" id="CHEBI:88153"/>
        <dbReference type="ChEBI" id="CHEBI:88155"/>
    </reaction>
    <physiologicalReaction direction="left-to-right" evidence="27">
        <dbReference type="Rhea" id="RHEA:48025"/>
    </physiologicalReaction>
</comment>
<evidence type="ECO:0000256" key="39">
    <source>
        <dbReference type="PIRSR" id="PIRSR000865-2"/>
    </source>
</evidence>
<dbReference type="GO" id="GO:0047714">
    <property type="term" value="F:galactolipase activity"/>
    <property type="evidence" value="ECO:0007669"/>
    <property type="project" value="UniProtKB-EC"/>
</dbReference>
<evidence type="ECO:0000256" key="10">
    <source>
        <dbReference type="ARBA" id="ARBA00022963"/>
    </source>
</evidence>
<evidence type="ECO:0000313" key="43">
    <source>
        <dbReference type="Ensembl" id="ENSPNAP00000037841.1"/>
    </source>
</evidence>
<dbReference type="InterPro" id="IPR029058">
    <property type="entry name" value="AB_hydrolase_fold"/>
</dbReference>
<feature type="binding site" evidence="39">
    <location>
        <position position="212"/>
    </location>
    <ligand>
        <name>Ca(2+)</name>
        <dbReference type="ChEBI" id="CHEBI:29108"/>
    </ligand>
</feature>
<dbReference type="SUPFAM" id="SSF49723">
    <property type="entry name" value="Lipase/lipooxygenase domain (PLAT/LH2 domain)"/>
    <property type="match status" value="1"/>
</dbReference>
<evidence type="ECO:0000256" key="1">
    <source>
        <dbReference type="ARBA" id="ARBA00004487"/>
    </source>
</evidence>
<comment type="catalytic activity">
    <reaction evidence="31">
        <text>1,2,3-tri-(9Z-octadecenoyl)-glycerol + H2O = di-(9Z)-octadecenoylglycerol + (9Z)-octadecenoate + H(+)</text>
        <dbReference type="Rhea" id="RHEA:38575"/>
        <dbReference type="ChEBI" id="CHEBI:15377"/>
        <dbReference type="ChEBI" id="CHEBI:15378"/>
        <dbReference type="ChEBI" id="CHEBI:30823"/>
        <dbReference type="ChEBI" id="CHEBI:53753"/>
        <dbReference type="ChEBI" id="CHEBI:75945"/>
    </reaction>
    <physiologicalReaction direction="left-to-right" evidence="31">
        <dbReference type="Rhea" id="RHEA:38576"/>
    </physiologicalReaction>
</comment>
<evidence type="ECO:0000256" key="3">
    <source>
        <dbReference type="ARBA" id="ARBA00004879"/>
    </source>
</evidence>
<keyword evidence="10 41" id="KW-0442">Lipid degradation</keyword>
<keyword evidence="14" id="KW-0325">Glycoprotein</keyword>
<dbReference type="Gene3D" id="2.60.60.20">
    <property type="entry name" value="PLAT/LH2 domain"/>
    <property type="match status" value="1"/>
</dbReference>
<dbReference type="Pfam" id="PF01477">
    <property type="entry name" value="PLAT"/>
    <property type="match status" value="1"/>
</dbReference>
<evidence type="ECO:0000256" key="23">
    <source>
        <dbReference type="ARBA" id="ARBA00047296"/>
    </source>
</evidence>
<evidence type="ECO:0000256" key="19">
    <source>
        <dbReference type="ARBA" id="ARBA00024321"/>
    </source>
</evidence>
<evidence type="ECO:0000313" key="44">
    <source>
        <dbReference type="Proteomes" id="UP001501920"/>
    </source>
</evidence>
<comment type="catalytic activity">
    <reaction evidence="22">
        <text>(9Z-octadecenoyl)-glycerol + H2O = glycerol + (9Z)-octadecenoate + H(+)</text>
        <dbReference type="Rhea" id="RHEA:39955"/>
        <dbReference type="ChEBI" id="CHEBI:15377"/>
        <dbReference type="ChEBI" id="CHEBI:15378"/>
        <dbReference type="ChEBI" id="CHEBI:17754"/>
        <dbReference type="ChEBI" id="CHEBI:30823"/>
        <dbReference type="ChEBI" id="CHEBI:75937"/>
    </reaction>
    <physiologicalReaction direction="left-to-right" evidence="22">
        <dbReference type="Rhea" id="RHEA:39956"/>
    </physiologicalReaction>
</comment>
<keyword evidence="7 39" id="KW-0479">Metal-binding</keyword>
<dbReference type="Pfam" id="PF00151">
    <property type="entry name" value="Lipase"/>
    <property type="match status" value="1"/>
</dbReference>
<dbReference type="InterPro" id="IPR036392">
    <property type="entry name" value="PLAT/LH2_dom_sf"/>
</dbReference>
<dbReference type="GeneTree" id="ENSGT00940000155139"/>
<evidence type="ECO:0000256" key="2">
    <source>
        <dbReference type="ARBA" id="ARBA00004613"/>
    </source>
</evidence>
<reference evidence="43 44" key="1">
    <citation type="submission" date="2020-10" db="EMBL/GenBank/DDBJ databases">
        <title>Pygocentrus nattereri (red-bellied piranha) genome, fPygNat1, primary haplotype.</title>
        <authorList>
            <person name="Myers G."/>
            <person name="Meyer A."/>
            <person name="Karagic N."/>
            <person name="Pippel M."/>
            <person name="Winkler S."/>
            <person name="Tracey A."/>
            <person name="Wood J."/>
            <person name="Formenti G."/>
            <person name="Howe K."/>
            <person name="Fedrigo O."/>
            <person name="Jarvis E.D."/>
        </authorList>
    </citation>
    <scope>NUCLEOTIDE SEQUENCE [LARGE SCALE GENOMIC DNA]</scope>
</reference>
<keyword evidence="6 41" id="KW-0964">Secreted</keyword>
<comment type="catalytic activity">
    <reaction evidence="30">
        <text>1,2,3-tributanoylglycerol + H2O = dibutanoylglycerol + butanoate + H(+)</text>
        <dbReference type="Rhea" id="RHEA:40475"/>
        <dbReference type="ChEBI" id="CHEBI:15377"/>
        <dbReference type="ChEBI" id="CHEBI:15378"/>
        <dbReference type="ChEBI" id="CHEBI:17968"/>
        <dbReference type="ChEBI" id="CHEBI:35020"/>
        <dbReference type="ChEBI" id="CHEBI:76478"/>
    </reaction>
    <physiologicalReaction direction="left-to-right" evidence="30">
        <dbReference type="Rhea" id="RHEA:40476"/>
    </physiologicalReaction>
</comment>
<comment type="pathway">
    <text evidence="18">Glycolipid metabolism.</text>
</comment>
<dbReference type="GO" id="GO:0043005">
    <property type="term" value="C:neuron projection"/>
    <property type="evidence" value="ECO:0007669"/>
    <property type="project" value="UniProtKB-SubCell"/>
</dbReference>
<evidence type="ECO:0000256" key="14">
    <source>
        <dbReference type="ARBA" id="ARBA00023180"/>
    </source>
</evidence>
<evidence type="ECO:0000256" key="5">
    <source>
        <dbReference type="ARBA" id="ARBA00010701"/>
    </source>
</evidence>
<name>A0A3B4ERR1_PYGNA</name>
<comment type="subcellular location">
    <subcellularLocation>
        <location evidence="1">Cell projection</location>
        <location evidence="1">Neuron projection</location>
    </subcellularLocation>
    <subcellularLocation>
        <location evidence="2 41">Secreted</location>
    </subcellularLocation>
    <subcellularLocation>
        <location evidence="19">Zymogen granule membrane</location>
        <topology evidence="19">Peripheral membrane protein</topology>
    </subcellularLocation>
</comment>
<evidence type="ECO:0000256" key="41">
    <source>
        <dbReference type="RuleBase" id="RU362046"/>
    </source>
</evidence>
<evidence type="ECO:0000256" key="26">
    <source>
        <dbReference type="ARBA" id="ARBA00047741"/>
    </source>
</evidence>
<dbReference type="OMA" id="EPWVQGH"/>
<dbReference type="GO" id="GO:0046872">
    <property type="term" value="F:metal ion binding"/>
    <property type="evidence" value="ECO:0007669"/>
    <property type="project" value="UniProtKB-KW"/>
</dbReference>
<evidence type="ECO:0000256" key="31">
    <source>
        <dbReference type="ARBA" id="ARBA00048386"/>
    </source>
</evidence>